<dbReference type="InterPro" id="IPR015815">
    <property type="entry name" value="HIBADH-related"/>
</dbReference>
<dbReference type="OrthoDB" id="9786703at2"/>
<feature type="active site" evidence="3">
    <location>
        <position position="182"/>
    </location>
</feature>
<feature type="domain" description="3-hydroxyisobutyrate dehydrogenase-like NAD-binding" evidence="5">
    <location>
        <begin position="176"/>
        <end position="288"/>
    </location>
</feature>
<evidence type="ECO:0000313" key="7">
    <source>
        <dbReference type="Proteomes" id="UP000008917"/>
    </source>
</evidence>
<dbReference type="GO" id="GO:0051287">
    <property type="term" value="F:NAD binding"/>
    <property type="evidence" value="ECO:0007669"/>
    <property type="project" value="InterPro"/>
</dbReference>
<dbReference type="Gene3D" id="1.10.1040.10">
    <property type="entry name" value="N-(1-d-carboxylethyl)-l-norvaline Dehydrogenase, domain 2"/>
    <property type="match status" value="1"/>
</dbReference>
<dbReference type="InterPro" id="IPR036291">
    <property type="entry name" value="NAD(P)-bd_dom_sf"/>
</dbReference>
<dbReference type="KEGG" id="vpe:Varpa_4338"/>
<accession>E6V992</accession>
<sequence>MNTNAQEAQEPRRVGLVGVGLMGSGIAQNIVKHGHKLTILDHPGNQPVGALLAAGATAVSDVMALAADVDVLILCVTGTPQVEAVMLGEKGALASLRPGTVVIDCSTAVPDSTTKVAQAVQAKGGKFLDAPMTRTAKEAAEGRLNLLVGGDAEVLASCLPLLRCFAENITHVGGIGAGHAMKLLHNFVSLGTVALLCEAAACAERAGVAPDVFVDVLAKGGGNGVALERVKPKLLTGSTDSLKFSMANAKKDLGYYNDMAQQSSASHGIAEAVEKLLTHGIDTFGPDRMVLDLVEALKK</sequence>
<evidence type="ECO:0000256" key="3">
    <source>
        <dbReference type="PIRSR" id="PIRSR000103-1"/>
    </source>
</evidence>
<dbReference type="Pfam" id="PF03446">
    <property type="entry name" value="NAD_binding_2"/>
    <property type="match status" value="1"/>
</dbReference>
<keyword evidence="1 6" id="KW-0560">Oxidoreductase</keyword>
<dbReference type="EMBL" id="CP002417">
    <property type="protein sequence ID" value="ADU38507.1"/>
    <property type="molecule type" value="Genomic_DNA"/>
</dbReference>
<proteinExistence type="predicted"/>
<evidence type="ECO:0000256" key="2">
    <source>
        <dbReference type="ARBA" id="ARBA00023027"/>
    </source>
</evidence>
<organism evidence="6 7">
    <name type="scientific">Variovorax paradoxus (strain EPS)</name>
    <dbReference type="NCBI Taxonomy" id="595537"/>
    <lineage>
        <taxon>Bacteria</taxon>
        <taxon>Pseudomonadati</taxon>
        <taxon>Pseudomonadota</taxon>
        <taxon>Betaproteobacteria</taxon>
        <taxon>Burkholderiales</taxon>
        <taxon>Comamonadaceae</taxon>
        <taxon>Variovorax</taxon>
    </lineage>
</organism>
<keyword evidence="2" id="KW-0520">NAD</keyword>
<dbReference type="STRING" id="595537.Varpa_4338"/>
<evidence type="ECO:0000259" key="5">
    <source>
        <dbReference type="Pfam" id="PF14833"/>
    </source>
</evidence>
<dbReference type="PANTHER" id="PTHR43060">
    <property type="entry name" value="3-HYDROXYISOBUTYRATE DEHYDROGENASE-LIKE 1, MITOCHONDRIAL-RELATED"/>
    <property type="match status" value="1"/>
</dbReference>
<dbReference type="Proteomes" id="UP000008917">
    <property type="component" value="Chromosome"/>
</dbReference>
<evidence type="ECO:0000256" key="1">
    <source>
        <dbReference type="ARBA" id="ARBA00023002"/>
    </source>
</evidence>
<dbReference type="RefSeq" id="WP_013542718.1">
    <property type="nucleotide sequence ID" value="NC_014931.1"/>
</dbReference>
<gene>
    <name evidence="6" type="ordered locus">Varpa_4338</name>
</gene>
<reference evidence="6 7" key="2">
    <citation type="journal article" date="2013" name="Genome Announc.">
        <title>Genome of the Root-Associated Plant Growth-Promoting Bacterium Variovorax paradoxus Strain EPS.</title>
        <authorList>
            <person name="Han J.I."/>
            <person name="Spain J.C."/>
            <person name="Leadbetter J.R."/>
            <person name="Ovchinnikova G."/>
            <person name="Goodwin L.A."/>
            <person name="Han C.S."/>
            <person name="Woyke T."/>
            <person name="Davenport K.W."/>
            <person name="Orwin P.M."/>
        </authorList>
    </citation>
    <scope>NUCLEOTIDE SEQUENCE [LARGE SCALE GENOMIC DNA]</scope>
    <source>
        <strain evidence="6 7">EPS</strain>
    </source>
</reference>
<dbReference type="Gene3D" id="3.40.50.720">
    <property type="entry name" value="NAD(P)-binding Rossmann-like Domain"/>
    <property type="match status" value="1"/>
</dbReference>
<dbReference type="HOGENOM" id="CLU_035117_1_1_4"/>
<dbReference type="eggNOG" id="COG2084">
    <property type="taxonomic scope" value="Bacteria"/>
</dbReference>
<feature type="domain" description="6-phosphogluconate dehydrogenase NADP-binding" evidence="4">
    <location>
        <begin position="13"/>
        <end position="173"/>
    </location>
</feature>
<dbReference type="GO" id="GO:0050661">
    <property type="term" value="F:NADP binding"/>
    <property type="evidence" value="ECO:0007669"/>
    <property type="project" value="InterPro"/>
</dbReference>
<reference evidence="7" key="1">
    <citation type="submission" date="2010-12" db="EMBL/GenBank/DDBJ databases">
        <title>Complete sequence of Variovorax paradoxus EPS.</title>
        <authorList>
            <consortium name="US DOE Joint Genome Institute"/>
            <person name="Lucas S."/>
            <person name="Copeland A."/>
            <person name="Lapidus A."/>
            <person name="Cheng J.-F."/>
            <person name="Goodwin L."/>
            <person name="Pitluck S."/>
            <person name="Teshima H."/>
            <person name="Detter J.C."/>
            <person name="Han C."/>
            <person name="Tapia R."/>
            <person name="Land M."/>
            <person name="Hauser L."/>
            <person name="Kyrpides N."/>
            <person name="Ivanova N."/>
            <person name="Ovchinnikova G."/>
            <person name="Orwin P."/>
            <person name="Han J.-I.G."/>
            <person name="Woyke T."/>
        </authorList>
    </citation>
    <scope>NUCLEOTIDE SEQUENCE [LARGE SCALE GENOMIC DNA]</scope>
    <source>
        <strain evidence="7">EPS</strain>
    </source>
</reference>
<dbReference type="AlphaFoldDB" id="E6V992"/>
<protein>
    <submittedName>
        <fullName evidence="6">2-hydroxy-3-oxopropionate reductase</fullName>
        <ecNumber evidence="6">1.1.1.60</ecNumber>
    </submittedName>
</protein>
<dbReference type="InterPro" id="IPR008927">
    <property type="entry name" value="6-PGluconate_DH-like_C_sf"/>
</dbReference>
<dbReference type="SUPFAM" id="SSF51735">
    <property type="entry name" value="NAD(P)-binding Rossmann-fold domains"/>
    <property type="match status" value="1"/>
</dbReference>
<dbReference type="GO" id="GO:0008679">
    <property type="term" value="F:2-hydroxy-3-oxopropionate reductase activity"/>
    <property type="evidence" value="ECO:0007669"/>
    <property type="project" value="UniProtKB-EC"/>
</dbReference>
<dbReference type="InterPro" id="IPR013328">
    <property type="entry name" value="6PGD_dom2"/>
</dbReference>
<name>E6V992_VARPE</name>
<dbReference type="InterPro" id="IPR006115">
    <property type="entry name" value="6PGDH_NADP-bd"/>
</dbReference>
<dbReference type="SUPFAM" id="SSF48179">
    <property type="entry name" value="6-phosphogluconate dehydrogenase C-terminal domain-like"/>
    <property type="match status" value="1"/>
</dbReference>
<dbReference type="Pfam" id="PF14833">
    <property type="entry name" value="NAD_binding_11"/>
    <property type="match status" value="1"/>
</dbReference>
<dbReference type="EC" id="1.1.1.60" evidence="6"/>
<evidence type="ECO:0000259" key="4">
    <source>
        <dbReference type="Pfam" id="PF03446"/>
    </source>
</evidence>
<evidence type="ECO:0000313" key="6">
    <source>
        <dbReference type="EMBL" id="ADU38507.1"/>
    </source>
</evidence>
<dbReference type="PIRSF" id="PIRSF000103">
    <property type="entry name" value="HIBADH"/>
    <property type="match status" value="1"/>
</dbReference>
<dbReference type="InterPro" id="IPR029154">
    <property type="entry name" value="HIBADH-like_NADP-bd"/>
</dbReference>
<dbReference type="PANTHER" id="PTHR43060:SF15">
    <property type="entry name" value="3-HYDROXYISOBUTYRATE DEHYDROGENASE-LIKE 1, MITOCHONDRIAL-RELATED"/>
    <property type="match status" value="1"/>
</dbReference>